<dbReference type="GO" id="GO:0005737">
    <property type="term" value="C:cytoplasm"/>
    <property type="evidence" value="ECO:0007669"/>
    <property type="project" value="UniProtKB-SubCell"/>
</dbReference>
<evidence type="ECO:0000256" key="1">
    <source>
        <dbReference type="ARBA" id="ARBA00004123"/>
    </source>
</evidence>
<dbReference type="FunFam" id="3.10.110.10:FF:000050">
    <property type="entry name" value="eIF-2-alpha kinase GCN2"/>
    <property type="match status" value="1"/>
</dbReference>
<dbReference type="InterPro" id="IPR016135">
    <property type="entry name" value="UBQ-conjugating_enzyme/RWD"/>
</dbReference>
<accession>A0A8C5QV49</accession>
<dbReference type="GO" id="GO:0010468">
    <property type="term" value="P:regulation of gene expression"/>
    <property type="evidence" value="ECO:0007669"/>
    <property type="project" value="UniProtKB-ARBA"/>
</dbReference>
<evidence type="ECO:0000256" key="6">
    <source>
        <dbReference type="ARBA" id="ARBA00053748"/>
    </source>
</evidence>
<gene>
    <name evidence="8" type="primary">RWDD3</name>
</gene>
<keyword evidence="5" id="KW-0539">Nucleus</keyword>
<dbReference type="CDD" id="cd23819">
    <property type="entry name" value="RWD_RWDD3"/>
    <property type="match status" value="1"/>
</dbReference>
<dbReference type="GO" id="GO:0033235">
    <property type="term" value="P:positive regulation of protein sumoylation"/>
    <property type="evidence" value="ECO:0007669"/>
    <property type="project" value="InterPro"/>
</dbReference>
<dbReference type="GO" id="GO:0033554">
    <property type="term" value="P:cellular response to stress"/>
    <property type="evidence" value="ECO:0007669"/>
    <property type="project" value="UniProtKB-ARBA"/>
</dbReference>
<proteinExistence type="predicted"/>
<protein>
    <recommendedName>
        <fullName evidence="3">RWD domain-containing protein 3</fullName>
    </recommendedName>
</protein>
<feature type="domain" description="RWD" evidence="7">
    <location>
        <begin position="7"/>
        <end position="113"/>
    </location>
</feature>
<dbReference type="GO" id="GO:0005634">
    <property type="term" value="C:nucleus"/>
    <property type="evidence" value="ECO:0007669"/>
    <property type="project" value="UniProtKB-SubCell"/>
</dbReference>
<dbReference type="PANTHER" id="PTHR15628:SF1">
    <property type="entry name" value="RWD DOMAIN-CONTAINING PROTEIN 3"/>
    <property type="match status" value="1"/>
</dbReference>
<evidence type="ECO:0000256" key="3">
    <source>
        <dbReference type="ARBA" id="ARBA00015444"/>
    </source>
</evidence>
<evidence type="ECO:0000256" key="2">
    <source>
        <dbReference type="ARBA" id="ARBA00004496"/>
    </source>
</evidence>
<dbReference type="OrthoDB" id="167315at2759"/>
<evidence type="ECO:0000313" key="8">
    <source>
        <dbReference type="Ensembl" id="ENSLLEP00000042737.1"/>
    </source>
</evidence>
<dbReference type="GO" id="GO:1902073">
    <property type="term" value="P:positive regulation of hypoxia-inducible factor-1alpha signaling pathway"/>
    <property type="evidence" value="ECO:0007669"/>
    <property type="project" value="InterPro"/>
</dbReference>
<dbReference type="CDD" id="cd24164">
    <property type="entry name" value="RWDD3_C"/>
    <property type="match status" value="1"/>
</dbReference>
<dbReference type="InterPro" id="IPR038840">
    <property type="entry name" value="RWDD3"/>
</dbReference>
<dbReference type="AlphaFoldDB" id="A0A8C5QV49"/>
<dbReference type="SMART" id="SM00591">
    <property type="entry name" value="RWD"/>
    <property type="match status" value="1"/>
</dbReference>
<evidence type="ECO:0000256" key="4">
    <source>
        <dbReference type="ARBA" id="ARBA00022490"/>
    </source>
</evidence>
<comment type="subcellular location">
    <subcellularLocation>
        <location evidence="2">Cytoplasm</location>
    </subcellularLocation>
    <subcellularLocation>
        <location evidence="1">Nucleus</location>
    </subcellularLocation>
</comment>
<evidence type="ECO:0000313" key="9">
    <source>
        <dbReference type="Proteomes" id="UP000694569"/>
    </source>
</evidence>
<organism evidence="8 9">
    <name type="scientific">Leptobrachium leishanense</name>
    <name type="common">Leishan spiny toad</name>
    <dbReference type="NCBI Taxonomy" id="445787"/>
    <lineage>
        <taxon>Eukaryota</taxon>
        <taxon>Metazoa</taxon>
        <taxon>Chordata</taxon>
        <taxon>Craniata</taxon>
        <taxon>Vertebrata</taxon>
        <taxon>Euteleostomi</taxon>
        <taxon>Amphibia</taxon>
        <taxon>Batrachia</taxon>
        <taxon>Anura</taxon>
        <taxon>Pelobatoidea</taxon>
        <taxon>Megophryidae</taxon>
        <taxon>Leptobrachium</taxon>
    </lineage>
</organism>
<dbReference type="Ensembl" id="ENSLLET00000044444.1">
    <property type="protein sequence ID" value="ENSLLEP00000042737.1"/>
    <property type="gene ID" value="ENSLLEG00000027117.1"/>
</dbReference>
<evidence type="ECO:0000259" key="7">
    <source>
        <dbReference type="PROSITE" id="PS50908"/>
    </source>
</evidence>
<reference evidence="8" key="1">
    <citation type="submission" date="2025-08" db="UniProtKB">
        <authorList>
            <consortium name="Ensembl"/>
        </authorList>
    </citation>
    <scope>IDENTIFICATION</scope>
</reference>
<evidence type="ECO:0000256" key="5">
    <source>
        <dbReference type="ARBA" id="ARBA00023242"/>
    </source>
</evidence>
<comment type="function">
    <text evidence="6">Enhancer of SUMO conjugation. Increases SUMO conjugation to proteins by promoting the: binding of E1 and E2 enzymes, thioester linkage between SUMO and ube2i/ubc9 and transfer of SUMO to specific target proteins which include hif1a, pias, nfkbia, nr3c1 and top1. Has no effect on ubiquitination.</text>
</comment>
<dbReference type="Pfam" id="PF05773">
    <property type="entry name" value="RWD"/>
    <property type="match status" value="1"/>
</dbReference>
<dbReference type="Gene3D" id="3.10.110.10">
    <property type="entry name" value="Ubiquitin Conjugating Enzyme"/>
    <property type="match status" value="1"/>
</dbReference>
<reference evidence="8" key="2">
    <citation type="submission" date="2025-09" db="UniProtKB">
        <authorList>
            <consortium name="Ensembl"/>
        </authorList>
    </citation>
    <scope>IDENTIFICATION</scope>
</reference>
<keyword evidence="9" id="KW-1185">Reference proteome</keyword>
<keyword evidence="4" id="KW-0963">Cytoplasm</keyword>
<name>A0A8C5QV49_9ANUR</name>
<dbReference type="Proteomes" id="UP000694569">
    <property type="component" value="Unplaced"/>
</dbReference>
<dbReference type="PANTHER" id="PTHR15628">
    <property type="entry name" value="RWD DOMAIN-CONTAINING PROTEIN 3"/>
    <property type="match status" value="1"/>
</dbReference>
<dbReference type="InterPro" id="IPR006575">
    <property type="entry name" value="RWD_dom"/>
</dbReference>
<dbReference type="SUPFAM" id="SSF54495">
    <property type="entry name" value="UBC-like"/>
    <property type="match status" value="1"/>
</dbReference>
<sequence>MSEAALEEISVLSAIYCEEGEFEVLSHSENGIVVIIQTGVRGMTELEIHLRLVFELPPSYPSCLPNLSVSSEDLTRAQCKTARDKVMEQARLHLSQPMIHELVLWTQQNLNNLIEEPETSILGGQQAPSVDSVTDEGFWTMLLHLDHMRARDKYIKTVEKWTTELKLCGRLMFLGKIILILVQGDRSSLREYLMLQKTCKVDVDSSGKKCKERMISVLWESKLPSEHERLSGQFNAEEHLVRSMRDVSVNLTKPGEAEVNKTVRRKKNKQKQAKKKPKTNCLHKIRENRQDIEHTSQRNERILLNS</sequence>
<dbReference type="GeneTree" id="ENSGT00390000000954"/>
<dbReference type="PROSITE" id="PS50908">
    <property type="entry name" value="RWD"/>
    <property type="match status" value="1"/>
</dbReference>